<dbReference type="InterPro" id="IPR015943">
    <property type="entry name" value="WD40/YVTN_repeat-like_dom_sf"/>
</dbReference>
<protein>
    <recommendedName>
        <fullName evidence="4">DUF5074 domain-containing protein</fullName>
    </recommendedName>
</protein>
<feature type="chain" id="PRO_5008035368" description="DUF5074 domain-containing protein" evidence="1">
    <location>
        <begin position="21"/>
        <end position="434"/>
    </location>
</feature>
<organism evidence="2 3">
    <name type="scientific">Bacteroides caccae</name>
    <dbReference type="NCBI Taxonomy" id="47678"/>
    <lineage>
        <taxon>Bacteria</taxon>
        <taxon>Pseudomonadati</taxon>
        <taxon>Bacteroidota</taxon>
        <taxon>Bacteroidia</taxon>
        <taxon>Bacteroidales</taxon>
        <taxon>Bacteroidaceae</taxon>
        <taxon>Bacteroides</taxon>
    </lineage>
</organism>
<evidence type="ECO:0000313" key="3">
    <source>
        <dbReference type="Proteomes" id="UP000095725"/>
    </source>
</evidence>
<accession>A0A174V1A7</accession>
<evidence type="ECO:0008006" key="4">
    <source>
        <dbReference type="Google" id="ProtNLM"/>
    </source>
</evidence>
<evidence type="ECO:0000313" key="2">
    <source>
        <dbReference type="EMBL" id="CUQ28272.1"/>
    </source>
</evidence>
<reference evidence="2 3" key="1">
    <citation type="submission" date="2015-09" db="EMBL/GenBank/DDBJ databases">
        <authorList>
            <consortium name="Pathogen Informatics"/>
        </authorList>
    </citation>
    <scope>NUCLEOTIDE SEQUENCE [LARGE SCALE GENOMIC DNA]</scope>
    <source>
        <strain evidence="2 3">2789STDY5834946</strain>
    </source>
</reference>
<dbReference type="PROSITE" id="PS51257">
    <property type="entry name" value="PROKAR_LIPOPROTEIN"/>
    <property type="match status" value="1"/>
</dbReference>
<dbReference type="EMBL" id="CZBL01000009">
    <property type="protein sequence ID" value="CUQ28272.1"/>
    <property type="molecule type" value="Genomic_DNA"/>
</dbReference>
<dbReference type="InterPro" id="IPR011044">
    <property type="entry name" value="Quino_amine_DH_bsu"/>
</dbReference>
<gene>
    <name evidence="2" type="ORF">ERS852558_02434</name>
</gene>
<proteinExistence type="predicted"/>
<dbReference type="Gene3D" id="2.130.10.10">
    <property type="entry name" value="YVTN repeat-like/Quinoprotein amine dehydrogenase"/>
    <property type="match status" value="1"/>
</dbReference>
<dbReference type="Pfam" id="PF16819">
    <property type="entry name" value="DUF5074"/>
    <property type="match status" value="1"/>
</dbReference>
<name>A0A174V1A7_9BACE</name>
<sequence length="434" mass="47723">MKRYFVLVVVALGLFFTACDEEENLNSSVWIGSESESNVIAQLDTLYLDARIENLSGAMRYLWTVDGKEVSTASTYKFSQPKTREYVIGLAVSDDKGENLQTTMIAKVEGRFGKGAFILNEGNMGNETGTLTFVDSKGIAVDSAYYRVNQTLLGNVCQDLFISDNKMYILSQNGAKNGGEGLLTIANATSLEKEKVYDNTTLSWPSNLAVVGENLYIRDNNGVYMLDTSTEVLTFVEGTKGALKNRMAVVGDKAFVMGNKQLFVIQNGTVIHTISFESALSGVAKTYDGNLWVSCTKPASIIKVSPVDYKTIDSHTLNVSIGAGWGVAPAFSAKDDIIYFSNAGFKLYRHVFSQNETEEVADIKEYVEDAGIYYNSLGVDPVSGEVYFATLKGYADYKTNDIAIFDFNKTPALQFDIKNKNSFPAGVFFTENFK</sequence>
<dbReference type="SUPFAM" id="SSF50969">
    <property type="entry name" value="YVTN repeat-like/Quinoprotein amine dehydrogenase"/>
    <property type="match status" value="1"/>
</dbReference>
<dbReference type="AlphaFoldDB" id="A0A174V1A7"/>
<dbReference type="RefSeq" id="WP_055256426.1">
    <property type="nucleotide sequence ID" value="NZ_CZBL01000009.1"/>
</dbReference>
<dbReference type="Proteomes" id="UP000095725">
    <property type="component" value="Unassembled WGS sequence"/>
</dbReference>
<dbReference type="InterPro" id="IPR031815">
    <property type="entry name" value="DUF5074"/>
</dbReference>
<feature type="signal peptide" evidence="1">
    <location>
        <begin position="1"/>
        <end position="20"/>
    </location>
</feature>
<keyword evidence="1" id="KW-0732">Signal</keyword>
<evidence type="ECO:0000256" key="1">
    <source>
        <dbReference type="SAM" id="SignalP"/>
    </source>
</evidence>